<protein>
    <submittedName>
        <fullName evidence="8">Reverse transcriptase domain-containing protein</fullName>
    </submittedName>
</protein>
<evidence type="ECO:0000256" key="4">
    <source>
        <dbReference type="ARBA" id="ARBA00022759"/>
    </source>
</evidence>
<gene>
    <name evidence="8" type="ORF">Tco_0990291</name>
</gene>
<keyword evidence="9" id="KW-1185">Reference proteome</keyword>
<dbReference type="Gene3D" id="3.10.10.10">
    <property type="entry name" value="HIV Type 1 Reverse Transcriptase, subunit A, domain 1"/>
    <property type="match status" value="1"/>
</dbReference>
<evidence type="ECO:0000313" key="9">
    <source>
        <dbReference type="Proteomes" id="UP001151760"/>
    </source>
</evidence>
<keyword evidence="5" id="KW-0378">Hydrolase</keyword>
<sequence length="335" mass="38270">MAKYKAVSVCAEKIVRIPVNETLILNGKGSDQGNADTIKTSFRELKRQKYMERISYLYGTFTAKEVVRPMEFQIDLVPGAAPVARAPYRLAPSELKELSEQLKELSDNGFIRPSSSPWGAPVLSEDFIAFCDDLKEGFGRCIDAEGKCNFFRPSRVEDFMSKNYTTHDLELGAVVLALKIWQNYLYGLSVRVHLSQSLQHYFRFKIEHEQRRWLGVAKSGIKESTSWNPCGGNNVPQWQKLVNCYGDLRIISILGPELIQECTELIFLIKLRMLSQTRDRQKSYADFKRKQWNFQVGGKEVMLKVRLGKGFLTSEDIKQSPFNVSNLKSGHANEH</sequence>
<name>A0ABQ5EXF8_9ASTR</name>
<evidence type="ECO:0000259" key="7">
    <source>
        <dbReference type="Pfam" id="PF17917"/>
    </source>
</evidence>
<dbReference type="InterPro" id="IPR041373">
    <property type="entry name" value="RT_RNaseH"/>
</dbReference>
<evidence type="ECO:0000256" key="3">
    <source>
        <dbReference type="ARBA" id="ARBA00022722"/>
    </source>
</evidence>
<accession>A0ABQ5EXF8</accession>
<evidence type="ECO:0000256" key="6">
    <source>
        <dbReference type="ARBA" id="ARBA00022918"/>
    </source>
</evidence>
<dbReference type="InterPro" id="IPR032567">
    <property type="entry name" value="RTL1-rel"/>
</dbReference>
<reference evidence="8" key="1">
    <citation type="journal article" date="2022" name="Int. J. Mol. Sci.">
        <title>Draft Genome of Tanacetum Coccineum: Genomic Comparison of Closely Related Tanacetum-Family Plants.</title>
        <authorList>
            <person name="Yamashiro T."/>
            <person name="Shiraishi A."/>
            <person name="Nakayama K."/>
            <person name="Satake H."/>
        </authorList>
    </citation>
    <scope>NUCLEOTIDE SEQUENCE</scope>
</reference>
<comment type="caution">
    <text evidence="8">The sequence shown here is derived from an EMBL/GenBank/DDBJ whole genome shotgun (WGS) entry which is preliminary data.</text>
</comment>
<reference evidence="8" key="2">
    <citation type="submission" date="2022-01" db="EMBL/GenBank/DDBJ databases">
        <authorList>
            <person name="Yamashiro T."/>
            <person name="Shiraishi A."/>
            <person name="Satake H."/>
            <person name="Nakayama K."/>
        </authorList>
    </citation>
    <scope>NUCLEOTIDE SEQUENCE</scope>
</reference>
<proteinExistence type="predicted"/>
<keyword evidence="1" id="KW-0808">Transferase</keyword>
<dbReference type="SUPFAM" id="SSF56672">
    <property type="entry name" value="DNA/RNA polymerases"/>
    <property type="match status" value="1"/>
</dbReference>
<evidence type="ECO:0000256" key="5">
    <source>
        <dbReference type="ARBA" id="ARBA00022801"/>
    </source>
</evidence>
<dbReference type="PANTHER" id="PTHR15503:SF45">
    <property type="entry name" value="RNA-DIRECTED DNA POLYMERASE HOMOLOG"/>
    <property type="match status" value="1"/>
</dbReference>
<dbReference type="Proteomes" id="UP001151760">
    <property type="component" value="Unassembled WGS sequence"/>
</dbReference>
<feature type="domain" description="Reverse transcriptase RNase H-like" evidence="7">
    <location>
        <begin position="127"/>
        <end position="213"/>
    </location>
</feature>
<dbReference type="Pfam" id="PF17917">
    <property type="entry name" value="RT_RNaseH"/>
    <property type="match status" value="1"/>
</dbReference>
<dbReference type="PANTHER" id="PTHR15503">
    <property type="entry name" value="LDOC1 RELATED"/>
    <property type="match status" value="1"/>
</dbReference>
<dbReference type="EMBL" id="BQNB010016739">
    <property type="protein sequence ID" value="GJT55237.1"/>
    <property type="molecule type" value="Genomic_DNA"/>
</dbReference>
<evidence type="ECO:0000313" key="8">
    <source>
        <dbReference type="EMBL" id="GJT55237.1"/>
    </source>
</evidence>
<organism evidence="8 9">
    <name type="scientific">Tanacetum coccineum</name>
    <dbReference type="NCBI Taxonomy" id="301880"/>
    <lineage>
        <taxon>Eukaryota</taxon>
        <taxon>Viridiplantae</taxon>
        <taxon>Streptophyta</taxon>
        <taxon>Embryophyta</taxon>
        <taxon>Tracheophyta</taxon>
        <taxon>Spermatophyta</taxon>
        <taxon>Magnoliopsida</taxon>
        <taxon>eudicotyledons</taxon>
        <taxon>Gunneridae</taxon>
        <taxon>Pentapetalae</taxon>
        <taxon>asterids</taxon>
        <taxon>campanulids</taxon>
        <taxon>Asterales</taxon>
        <taxon>Asteraceae</taxon>
        <taxon>Asteroideae</taxon>
        <taxon>Anthemideae</taxon>
        <taxon>Anthemidinae</taxon>
        <taxon>Tanacetum</taxon>
    </lineage>
</organism>
<dbReference type="InterPro" id="IPR043502">
    <property type="entry name" value="DNA/RNA_pol_sf"/>
</dbReference>
<keyword evidence="6 8" id="KW-0695">RNA-directed DNA polymerase</keyword>
<evidence type="ECO:0000256" key="1">
    <source>
        <dbReference type="ARBA" id="ARBA00022679"/>
    </source>
</evidence>
<dbReference type="GO" id="GO:0003964">
    <property type="term" value="F:RNA-directed DNA polymerase activity"/>
    <property type="evidence" value="ECO:0007669"/>
    <property type="project" value="UniProtKB-KW"/>
</dbReference>
<keyword evidence="4" id="KW-0255">Endonuclease</keyword>
<keyword evidence="3" id="KW-0540">Nuclease</keyword>
<evidence type="ECO:0000256" key="2">
    <source>
        <dbReference type="ARBA" id="ARBA00022695"/>
    </source>
</evidence>
<keyword evidence="2" id="KW-0548">Nucleotidyltransferase</keyword>